<accession>A0ABW0ZZN0</accession>
<dbReference type="Proteomes" id="UP001596074">
    <property type="component" value="Unassembled WGS sequence"/>
</dbReference>
<gene>
    <name evidence="1" type="ORF">ACFPZN_20425</name>
</gene>
<keyword evidence="2" id="KW-1185">Reference proteome</keyword>
<evidence type="ECO:0000313" key="2">
    <source>
        <dbReference type="Proteomes" id="UP001596074"/>
    </source>
</evidence>
<protein>
    <submittedName>
        <fullName evidence="1">Uncharacterized protein</fullName>
    </submittedName>
</protein>
<reference evidence="2" key="1">
    <citation type="journal article" date="2019" name="Int. J. Syst. Evol. Microbiol.">
        <title>The Global Catalogue of Microorganisms (GCM) 10K type strain sequencing project: providing services to taxonomists for standard genome sequencing and annotation.</title>
        <authorList>
            <consortium name="The Broad Institute Genomics Platform"/>
            <consortium name="The Broad Institute Genome Sequencing Center for Infectious Disease"/>
            <person name="Wu L."/>
            <person name="Ma J."/>
        </authorList>
    </citation>
    <scope>NUCLEOTIDE SEQUENCE [LARGE SCALE GENOMIC DNA]</scope>
    <source>
        <strain evidence="2">KCTC 42087</strain>
    </source>
</reference>
<sequence length="149" mass="17105">MEKAHEICSVEIRRGTIRLKVVEMRMTYGGLIEGVPTATFNDRAIKRAAERASERFMRPVYVVPPEREVQEGPTTGFRGEPVELLPAMECMGFFDGPPTPRAEDDWWTSSLAVVWFQDAGERVVHPDAAARMYELPWDELAQDFTWDDW</sequence>
<comment type="caution">
    <text evidence="1">The sequence shown here is derived from an EMBL/GenBank/DDBJ whole genome shotgun (WGS) entry which is preliminary data.</text>
</comment>
<evidence type="ECO:0000313" key="1">
    <source>
        <dbReference type="EMBL" id="MFC5748003.1"/>
    </source>
</evidence>
<dbReference type="EMBL" id="JBHSON010000027">
    <property type="protein sequence ID" value="MFC5748003.1"/>
    <property type="molecule type" value="Genomic_DNA"/>
</dbReference>
<dbReference type="RefSeq" id="WP_378283637.1">
    <property type="nucleotide sequence ID" value="NZ_JBHSON010000027.1"/>
</dbReference>
<name>A0ABW0ZZN0_9ACTN</name>
<proteinExistence type="predicted"/>
<organism evidence="1 2">
    <name type="scientific">Actinomadura rugatobispora</name>
    <dbReference type="NCBI Taxonomy" id="1994"/>
    <lineage>
        <taxon>Bacteria</taxon>
        <taxon>Bacillati</taxon>
        <taxon>Actinomycetota</taxon>
        <taxon>Actinomycetes</taxon>
        <taxon>Streptosporangiales</taxon>
        <taxon>Thermomonosporaceae</taxon>
        <taxon>Actinomadura</taxon>
    </lineage>
</organism>